<reference evidence="7 14" key="4">
    <citation type="submission" date="2019-03" db="EMBL/GenBank/DDBJ databases">
        <title>Deep subsurface shale carbon reservoir microbial communities from Ohio and West Virginia, USA.</title>
        <authorList>
            <person name="Wrighton K."/>
        </authorList>
    </citation>
    <scope>NUCLEOTIDE SEQUENCE [LARGE SCALE GENOMIC DNA]</scope>
    <source>
        <strain evidence="7 14">UTICA-S4D12</strain>
    </source>
</reference>
<dbReference type="RefSeq" id="WP_073157779.1">
    <property type="nucleotide sequence ID" value="NZ_FMYT01000026.1"/>
</dbReference>
<proteinExistence type="predicted"/>
<evidence type="ECO:0000313" key="2">
    <source>
        <dbReference type="EMBL" id="PXV67964.1"/>
    </source>
</evidence>
<organism evidence="3 15">
    <name type="scientific">Halanaerobium congolense</name>
    <dbReference type="NCBI Taxonomy" id="54121"/>
    <lineage>
        <taxon>Bacteria</taxon>
        <taxon>Bacillati</taxon>
        <taxon>Bacillota</taxon>
        <taxon>Clostridia</taxon>
        <taxon>Halanaerobiales</taxon>
        <taxon>Halanaerobiaceae</taxon>
        <taxon>Halanaerobium</taxon>
    </lineage>
</organism>
<reference evidence="2 12" key="3">
    <citation type="submission" date="2018-04" db="EMBL/GenBank/DDBJ databases">
        <title>Subsurface microbial communities from deep shales in Ohio and West Virginia, USA.</title>
        <authorList>
            <person name="Wrighton K."/>
        </authorList>
    </citation>
    <scope>NUCLEOTIDE SEQUENCE [LARGE SCALE GENOMIC DNA]</scope>
    <source>
        <strain evidence="8 13">DSMZ 11287</strain>
        <strain evidence="2 12">MSL28</strain>
    </source>
</reference>
<feature type="domain" description="S1 motif" evidence="1">
    <location>
        <begin position="23"/>
        <end position="83"/>
    </location>
</feature>
<gene>
    <name evidence="7" type="ORF">BY453_1268</name>
    <name evidence="8" type="ORF">C7954_1168</name>
    <name evidence="2" type="ORF">C8C78_10690</name>
    <name evidence="3" type="ORF">SAMN04488597_1268</name>
    <name evidence="4" type="ORF">SAMN04488598_1109</name>
    <name evidence="6" type="ORF">SAMN04515652_11010</name>
    <name evidence="5" type="ORF">SAMN04515654_10976</name>
</gene>
<dbReference type="PANTHER" id="PTHR37296">
    <property type="entry name" value="CONSERVED VIRULENCE FACTOR B"/>
    <property type="match status" value="1"/>
</dbReference>
<dbReference type="Proteomes" id="UP000295758">
    <property type="component" value="Unassembled WGS sequence"/>
</dbReference>
<dbReference type="GO" id="GO:0003676">
    <property type="term" value="F:nucleic acid binding"/>
    <property type="evidence" value="ECO:0007669"/>
    <property type="project" value="InterPro"/>
</dbReference>
<sequence length="154" mass="17405">MRSSDIDTTGIEEAPEKVEFREGDKVNILVYKFTNLGATVIINDKYFGLVYENDIYKDITIGDQLDGYIKKIREDNKIDVSLRKIGYGRIEDAKEKILAKLKEKNGSLPLNDDSSPEKIKKSLEISKGSFKKAIGGLYKEQIIDITSKGIKLKK</sequence>
<evidence type="ECO:0000313" key="9">
    <source>
        <dbReference type="Proteomes" id="UP000198612"/>
    </source>
</evidence>
<evidence type="ECO:0000313" key="15">
    <source>
        <dbReference type="Proteomes" id="UP000324896"/>
    </source>
</evidence>
<dbReference type="EMBL" id="FMYT01000026">
    <property type="protein sequence ID" value="SDD09318.1"/>
    <property type="molecule type" value="Genomic_DNA"/>
</dbReference>
<dbReference type="Proteomes" id="UP000199519">
    <property type="component" value="Unassembled WGS sequence"/>
</dbReference>
<dbReference type="Proteomes" id="UP000198945">
    <property type="component" value="Unassembled WGS sequence"/>
</dbReference>
<evidence type="ECO:0000313" key="8">
    <source>
        <dbReference type="EMBL" id="TDX43562.1"/>
    </source>
</evidence>
<name>A0A1G6RXL8_9FIRM</name>
<evidence type="ECO:0000313" key="3">
    <source>
        <dbReference type="EMBL" id="SDD09318.1"/>
    </source>
</evidence>
<dbReference type="EMBL" id="FNBJ01000010">
    <property type="protein sequence ID" value="SDF33328.1"/>
    <property type="molecule type" value="Genomic_DNA"/>
</dbReference>
<evidence type="ECO:0000313" key="5">
    <source>
        <dbReference type="EMBL" id="SDI59966.1"/>
    </source>
</evidence>
<dbReference type="GeneID" id="57012794"/>
<reference evidence="5 10" key="1">
    <citation type="submission" date="2016-10" db="EMBL/GenBank/DDBJ databases">
        <authorList>
            <person name="de Groot N.N."/>
        </authorList>
    </citation>
    <scope>NUCLEOTIDE SEQUENCE [LARGE SCALE GENOMIC DNA]</scope>
    <source>
        <strain evidence="5 10">WG7</strain>
    </source>
</reference>
<evidence type="ECO:0000313" key="4">
    <source>
        <dbReference type="EMBL" id="SDF33328.1"/>
    </source>
</evidence>
<keyword evidence="11" id="KW-1185">Reference proteome</keyword>
<evidence type="ECO:0000313" key="7">
    <source>
        <dbReference type="EMBL" id="TDS27589.1"/>
    </source>
</evidence>
<dbReference type="Proteomes" id="UP000247389">
    <property type="component" value="Unassembled WGS sequence"/>
</dbReference>
<accession>A0A1G6RXL8</accession>
<reference evidence="9 11" key="2">
    <citation type="submission" date="2016-10" db="EMBL/GenBank/DDBJ databases">
        <authorList>
            <person name="Varghese N."/>
            <person name="Submissions S."/>
        </authorList>
    </citation>
    <scope>NUCLEOTIDE SEQUENCE [LARGE SCALE GENOMIC DNA]</scope>
    <source>
        <strain evidence="3 15">WG10</strain>
        <strain evidence="4 11">WG2</strain>
        <strain evidence="6 9">WG5</strain>
    </source>
</reference>
<evidence type="ECO:0000313" key="13">
    <source>
        <dbReference type="Proteomes" id="UP000295472"/>
    </source>
</evidence>
<dbReference type="InterPro" id="IPR040764">
    <property type="entry name" value="CvfB_WH"/>
</dbReference>
<dbReference type="PANTHER" id="PTHR37296:SF1">
    <property type="entry name" value="CONSERVED VIRULENCE FACTOR B"/>
    <property type="match status" value="1"/>
</dbReference>
<dbReference type="InterPro" id="IPR003029">
    <property type="entry name" value="S1_domain"/>
</dbReference>
<dbReference type="Proteomes" id="UP000295472">
    <property type="component" value="Unassembled WGS sequence"/>
</dbReference>
<dbReference type="EMBL" id="FOHG01000010">
    <property type="protein sequence ID" value="SES88806.1"/>
    <property type="molecule type" value="Genomic_DNA"/>
</dbReference>
<dbReference type="OrthoDB" id="9801597at2"/>
<dbReference type="Proteomes" id="UP000324896">
    <property type="component" value="Unassembled WGS sequence"/>
</dbReference>
<evidence type="ECO:0000313" key="11">
    <source>
        <dbReference type="Proteomes" id="UP000199519"/>
    </source>
</evidence>
<dbReference type="PROSITE" id="PS50126">
    <property type="entry name" value="S1"/>
    <property type="match status" value="1"/>
</dbReference>
<evidence type="ECO:0000313" key="6">
    <source>
        <dbReference type="EMBL" id="SES88806.1"/>
    </source>
</evidence>
<dbReference type="Pfam" id="PF17783">
    <property type="entry name" value="WHD_CvfB"/>
    <property type="match status" value="1"/>
</dbReference>
<dbReference type="InterPro" id="IPR012340">
    <property type="entry name" value="NA-bd_OB-fold"/>
</dbReference>
<dbReference type="SUPFAM" id="SSF50249">
    <property type="entry name" value="Nucleic acid-binding proteins"/>
    <property type="match status" value="1"/>
</dbReference>
<dbReference type="InterPro" id="IPR014464">
    <property type="entry name" value="CvfB_fam"/>
</dbReference>
<dbReference type="EMBL" id="SOAA01000026">
    <property type="protein sequence ID" value="TDS27589.1"/>
    <property type="molecule type" value="Genomic_DNA"/>
</dbReference>
<evidence type="ECO:0000259" key="1">
    <source>
        <dbReference type="PROSITE" id="PS50126"/>
    </source>
</evidence>
<dbReference type="EMBL" id="SOEF01000016">
    <property type="protein sequence ID" value="TDX43562.1"/>
    <property type="molecule type" value="Genomic_DNA"/>
</dbReference>
<dbReference type="EMBL" id="QICM01000006">
    <property type="protein sequence ID" value="PXV67964.1"/>
    <property type="molecule type" value="Genomic_DNA"/>
</dbReference>
<dbReference type="InterPro" id="IPR036388">
    <property type="entry name" value="WH-like_DNA-bd_sf"/>
</dbReference>
<dbReference type="Proteomes" id="UP000198612">
    <property type="component" value="Unassembled WGS sequence"/>
</dbReference>
<evidence type="ECO:0000313" key="10">
    <source>
        <dbReference type="Proteomes" id="UP000198945"/>
    </source>
</evidence>
<protein>
    <recommendedName>
        <fullName evidence="1">S1 motif domain-containing protein</fullName>
    </recommendedName>
</protein>
<dbReference type="AlphaFoldDB" id="A0A1G6RXL8"/>
<dbReference type="EMBL" id="FNEH01000009">
    <property type="protein sequence ID" value="SDI59966.1"/>
    <property type="molecule type" value="Genomic_DNA"/>
</dbReference>
<dbReference type="Gene3D" id="1.10.10.10">
    <property type="entry name" value="Winged helix-like DNA-binding domain superfamily/Winged helix DNA-binding domain"/>
    <property type="match status" value="1"/>
</dbReference>
<dbReference type="Gene3D" id="2.40.50.140">
    <property type="entry name" value="Nucleic acid-binding proteins"/>
    <property type="match status" value="1"/>
</dbReference>
<evidence type="ECO:0000313" key="14">
    <source>
        <dbReference type="Proteomes" id="UP000295758"/>
    </source>
</evidence>
<evidence type="ECO:0000313" key="12">
    <source>
        <dbReference type="Proteomes" id="UP000247389"/>
    </source>
</evidence>